<dbReference type="RefSeq" id="WP_168485237.1">
    <property type="nucleotide sequence ID" value="NZ_JAAZSQ010000003.1"/>
</dbReference>
<name>A0A7X6K5J8_9MICC</name>
<dbReference type="SUPFAM" id="SSF51556">
    <property type="entry name" value="Metallo-dependent hydrolases"/>
    <property type="match status" value="1"/>
</dbReference>
<dbReference type="SUPFAM" id="SSF51338">
    <property type="entry name" value="Composite domain of metallo-dependent hydrolases"/>
    <property type="match status" value="1"/>
</dbReference>
<dbReference type="Gene3D" id="2.30.40.10">
    <property type="entry name" value="Urease, subunit C, domain 1"/>
    <property type="match status" value="1"/>
</dbReference>
<organism evidence="2 3">
    <name type="scientific">Arthrobacter mobilis</name>
    <dbReference type="NCBI Taxonomy" id="2724944"/>
    <lineage>
        <taxon>Bacteria</taxon>
        <taxon>Bacillati</taxon>
        <taxon>Actinomycetota</taxon>
        <taxon>Actinomycetes</taxon>
        <taxon>Micrococcales</taxon>
        <taxon>Micrococcaceae</taxon>
        <taxon>Arthrobacter</taxon>
    </lineage>
</organism>
<dbReference type="Proteomes" id="UP000544090">
    <property type="component" value="Unassembled WGS sequence"/>
</dbReference>
<feature type="domain" description="Amidohydrolase 3" evidence="1">
    <location>
        <begin position="54"/>
        <end position="551"/>
    </location>
</feature>
<dbReference type="InterPro" id="IPR013108">
    <property type="entry name" value="Amidohydro_3"/>
</dbReference>
<evidence type="ECO:0000313" key="3">
    <source>
        <dbReference type="Proteomes" id="UP000544090"/>
    </source>
</evidence>
<dbReference type="Pfam" id="PF07969">
    <property type="entry name" value="Amidohydro_3"/>
    <property type="match status" value="1"/>
</dbReference>
<reference evidence="2 3" key="1">
    <citation type="submission" date="2020-04" db="EMBL/GenBank/DDBJ databases">
        <title>Arthrobacter sp. nov.</title>
        <authorList>
            <person name="Liu S."/>
        </authorList>
    </citation>
    <scope>NUCLEOTIDE SEQUENCE [LARGE SCALE GENOMIC DNA]</scope>
    <source>
        <strain evidence="2 3">E918</strain>
    </source>
</reference>
<dbReference type="InterPro" id="IPR033932">
    <property type="entry name" value="YtcJ-like"/>
</dbReference>
<accession>A0A7X6K5J8</accession>
<gene>
    <name evidence="2" type="ORF">HGG74_04890</name>
</gene>
<dbReference type="InterPro" id="IPR032466">
    <property type="entry name" value="Metal_Hydrolase"/>
</dbReference>
<evidence type="ECO:0000313" key="2">
    <source>
        <dbReference type="EMBL" id="NKX53885.1"/>
    </source>
</evidence>
<proteinExistence type="predicted"/>
<dbReference type="AlphaFoldDB" id="A0A7X6K5J8"/>
<sequence length="572" mass="61112">MPEQPEADLIVTGGRIYTSDPANEWAEALAVTGGKIVAVGTAGEVRALAGSATEILDLAGELVLPGFSDGHSHLGLGGGQAAWELPILPTDPKQAIFDKVRAWGDKLGPGEWIIGGIVGATVMDEIMNTEDLAALDAASGGRPVLLRDDSMHNRWVNSRALELMQVGPETPDPEGGTYVRDASGALTGVLHELASAVAEAAADASVADPDARNKVSLRTALQTLNSFGITSVQDAATMEYAWKALGSLEAEGEVTMWVVGSMPARNFIEAGTVGEELFGIAAGYRSAHVRPDFVKFVLDGIPMTRTSAMLRPYICHDHRHEDPDFTGTPLWTQEDLVEALELCYERGLNGKLHTTGDAAVRLVLDAVEIVRRKRGFGPIFQIAHVEFIDPADIPRFAELQVVPDASPYIWYPSVIQDSIAKQIPDETIRSSWPTKDLVGSGALLAAGSDWPCALPSPDPWTGLETLVTRRNPDPAVEGALNEAQRLTVAEAIAAFTRNPAAAMGLGEVTGMLRTGLSADFIVVDRNLFEIDPSEIHNTKVRQTWFEGRKVYELPAAGPESAEPAAGQPLGAR</sequence>
<dbReference type="GO" id="GO:0016810">
    <property type="term" value="F:hydrolase activity, acting on carbon-nitrogen (but not peptide) bonds"/>
    <property type="evidence" value="ECO:0007669"/>
    <property type="project" value="InterPro"/>
</dbReference>
<comment type="caution">
    <text evidence="2">The sequence shown here is derived from an EMBL/GenBank/DDBJ whole genome shotgun (WGS) entry which is preliminary data.</text>
</comment>
<dbReference type="CDD" id="cd01300">
    <property type="entry name" value="YtcJ_like"/>
    <property type="match status" value="1"/>
</dbReference>
<dbReference type="InterPro" id="IPR011059">
    <property type="entry name" value="Metal-dep_hydrolase_composite"/>
</dbReference>
<dbReference type="Gene3D" id="3.10.310.70">
    <property type="match status" value="1"/>
</dbReference>
<evidence type="ECO:0000259" key="1">
    <source>
        <dbReference type="Pfam" id="PF07969"/>
    </source>
</evidence>
<dbReference type="PANTHER" id="PTHR22642">
    <property type="entry name" value="IMIDAZOLONEPROPIONASE"/>
    <property type="match status" value="1"/>
</dbReference>
<dbReference type="EMBL" id="JAAZSQ010000003">
    <property type="protein sequence ID" value="NKX53885.1"/>
    <property type="molecule type" value="Genomic_DNA"/>
</dbReference>
<dbReference type="PANTHER" id="PTHR22642:SF2">
    <property type="entry name" value="PROTEIN LONG AFTER FAR-RED 3"/>
    <property type="match status" value="1"/>
</dbReference>
<keyword evidence="2" id="KW-0378">Hydrolase</keyword>
<dbReference type="Gene3D" id="3.20.20.140">
    <property type="entry name" value="Metal-dependent hydrolases"/>
    <property type="match status" value="1"/>
</dbReference>
<protein>
    <submittedName>
        <fullName evidence="2">Amidohydrolase</fullName>
    </submittedName>
</protein>
<keyword evidence="3" id="KW-1185">Reference proteome</keyword>